<gene>
    <name evidence="1" type="ORF">CDAR_275011</name>
</gene>
<dbReference type="AlphaFoldDB" id="A0AAV4UF12"/>
<comment type="caution">
    <text evidence="1">The sequence shown here is derived from an EMBL/GenBank/DDBJ whole genome shotgun (WGS) entry which is preliminary data.</text>
</comment>
<sequence>MQMLPVKFWRSLEVHPIRQWPRRKKRPRQKRTDSLIIPSLNLFCQWVTMSLDVWVLRLFSSCEIPKLTPVTQAFCAHRAISACVR</sequence>
<keyword evidence="2" id="KW-1185">Reference proteome</keyword>
<dbReference type="Proteomes" id="UP001054837">
    <property type="component" value="Unassembled WGS sequence"/>
</dbReference>
<name>A0AAV4UF12_9ARAC</name>
<organism evidence="1 2">
    <name type="scientific">Caerostris darwini</name>
    <dbReference type="NCBI Taxonomy" id="1538125"/>
    <lineage>
        <taxon>Eukaryota</taxon>
        <taxon>Metazoa</taxon>
        <taxon>Ecdysozoa</taxon>
        <taxon>Arthropoda</taxon>
        <taxon>Chelicerata</taxon>
        <taxon>Arachnida</taxon>
        <taxon>Araneae</taxon>
        <taxon>Araneomorphae</taxon>
        <taxon>Entelegynae</taxon>
        <taxon>Araneoidea</taxon>
        <taxon>Araneidae</taxon>
        <taxon>Caerostris</taxon>
    </lineage>
</organism>
<evidence type="ECO:0000313" key="2">
    <source>
        <dbReference type="Proteomes" id="UP001054837"/>
    </source>
</evidence>
<protein>
    <submittedName>
        <fullName evidence="1">Uncharacterized protein</fullName>
    </submittedName>
</protein>
<dbReference type="EMBL" id="BPLQ01011176">
    <property type="protein sequence ID" value="GIY56269.1"/>
    <property type="molecule type" value="Genomic_DNA"/>
</dbReference>
<accession>A0AAV4UF12</accession>
<proteinExistence type="predicted"/>
<evidence type="ECO:0000313" key="1">
    <source>
        <dbReference type="EMBL" id="GIY56269.1"/>
    </source>
</evidence>
<reference evidence="1 2" key="1">
    <citation type="submission" date="2021-06" db="EMBL/GenBank/DDBJ databases">
        <title>Caerostris darwini draft genome.</title>
        <authorList>
            <person name="Kono N."/>
            <person name="Arakawa K."/>
        </authorList>
    </citation>
    <scope>NUCLEOTIDE SEQUENCE [LARGE SCALE GENOMIC DNA]</scope>
</reference>